<sequence length="129" mass="14278">MVKEQSEHARESQPFVTQVILYGPGATTSSFHANVDDSAMVNVIDLKAFNKAARHLKKLTCSTRILRMADGSEVLSQGIWTGTIQWNKAKIRTSFEVLDSGGIWSMLIGKPLLEQLEAMHNYAADTITI</sequence>
<protein>
    <submittedName>
        <fullName evidence="1">Uncharacterized protein</fullName>
    </submittedName>
</protein>
<feature type="non-terminal residue" evidence="1">
    <location>
        <position position="129"/>
    </location>
</feature>
<accession>A0A0D0ABX3</accession>
<gene>
    <name evidence="1" type="ORF">CY34DRAFT_95852</name>
</gene>
<dbReference type="InParanoid" id="A0A0D0ABX3"/>
<dbReference type="HOGENOM" id="CLU_097628_1_1_1"/>
<evidence type="ECO:0000313" key="1">
    <source>
        <dbReference type="EMBL" id="KIK35569.1"/>
    </source>
</evidence>
<evidence type="ECO:0000313" key="2">
    <source>
        <dbReference type="Proteomes" id="UP000054485"/>
    </source>
</evidence>
<dbReference type="AlphaFoldDB" id="A0A0D0ABX3"/>
<name>A0A0D0ABX3_9AGAM</name>
<dbReference type="EMBL" id="KN835610">
    <property type="protein sequence ID" value="KIK35569.1"/>
    <property type="molecule type" value="Genomic_DNA"/>
</dbReference>
<dbReference type="InterPro" id="IPR021109">
    <property type="entry name" value="Peptidase_aspartic_dom_sf"/>
</dbReference>
<organism evidence="1 2">
    <name type="scientific">Suillus luteus UH-Slu-Lm8-n1</name>
    <dbReference type="NCBI Taxonomy" id="930992"/>
    <lineage>
        <taxon>Eukaryota</taxon>
        <taxon>Fungi</taxon>
        <taxon>Dikarya</taxon>
        <taxon>Basidiomycota</taxon>
        <taxon>Agaricomycotina</taxon>
        <taxon>Agaricomycetes</taxon>
        <taxon>Agaricomycetidae</taxon>
        <taxon>Boletales</taxon>
        <taxon>Suillineae</taxon>
        <taxon>Suillaceae</taxon>
        <taxon>Suillus</taxon>
    </lineage>
</organism>
<reference evidence="1 2" key="1">
    <citation type="submission" date="2014-04" db="EMBL/GenBank/DDBJ databases">
        <authorList>
            <consortium name="DOE Joint Genome Institute"/>
            <person name="Kuo A."/>
            <person name="Ruytinx J."/>
            <person name="Rineau F."/>
            <person name="Colpaert J."/>
            <person name="Kohler A."/>
            <person name="Nagy L.G."/>
            <person name="Floudas D."/>
            <person name="Copeland A."/>
            <person name="Barry K.W."/>
            <person name="Cichocki N."/>
            <person name="Veneault-Fourrey C."/>
            <person name="LaButti K."/>
            <person name="Lindquist E.A."/>
            <person name="Lipzen A."/>
            <person name="Lundell T."/>
            <person name="Morin E."/>
            <person name="Murat C."/>
            <person name="Sun H."/>
            <person name="Tunlid A."/>
            <person name="Henrissat B."/>
            <person name="Grigoriev I.V."/>
            <person name="Hibbett D.S."/>
            <person name="Martin F."/>
            <person name="Nordberg H.P."/>
            <person name="Cantor M.N."/>
            <person name="Hua S.X."/>
        </authorList>
    </citation>
    <scope>NUCLEOTIDE SEQUENCE [LARGE SCALE GENOMIC DNA]</scope>
    <source>
        <strain evidence="1 2">UH-Slu-Lm8-n1</strain>
    </source>
</reference>
<dbReference type="OrthoDB" id="3262237at2759"/>
<dbReference type="Proteomes" id="UP000054485">
    <property type="component" value="Unassembled WGS sequence"/>
</dbReference>
<keyword evidence="2" id="KW-1185">Reference proteome</keyword>
<reference evidence="2" key="2">
    <citation type="submission" date="2015-01" db="EMBL/GenBank/DDBJ databases">
        <title>Evolutionary Origins and Diversification of the Mycorrhizal Mutualists.</title>
        <authorList>
            <consortium name="DOE Joint Genome Institute"/>
            <consortium name="Mycorrhizal Genomics Consortium"/>
            <person name="Kohler A."/>
            <person name="Kuo A."/>
            <person name="Nagy L.G."/>
            <person name="Floudas D."/>
            <person name="Copeland A."/>
            <person name="Barry K.W."/>
            <person name="Cichocki N."/>
            <person name="Veneault-Fourrey C."/>
            <person name="LaButti K."/>
            <person name="Lindquist E.A."/>
            <person name="Lipzen A."/>
            <person name="Lundell T."/>
            <person name="Morin E."/>
            <person name="Murat C."/>
            <person name="Riley R."/>
            <person name="Ohm R."/>
            <person name="Sun H."/>
            <person name="Tunlid A."/>
            <person name="Henrissat B."/>
            <person name="Grigoriev I.V."/>
            <person name="Hibbett D.S."/>
            <person name="Martin F."/>
        </authorList>
    </citation>
    <scope>NUCLEOTIDE SEQUENCE [LARGE SCALE GENOMIC DNA]</scope>
    <source>
        <strain evidence="2">UH-Slu-Lm8-n1</strain>
    </source>
</reference>
<dbReference type="Gene3D" id="2.40.70.10">
    <property type="entry name" value="Acid Proteases"/>
    <property type="match status" value="1"/>
</dbReference>
<proteinExistence type="predicted"/>